<dbReference type="STRING" id="158189.SpiBuddy_2309"/>
<gene>
    <name evidence="1" type="ordered locus">SpiBuddy_2309</name>
</gene>
<keyword evidence="2" id="KW-1185">Reference proteome</keyword>
<dbReference type="KEGG" id="sbu:SpiBuddy_2309"/>
<accession>F0RSL5</accession>
<dbReference type="HOGENOM" id="CLU_3367376_0_0_12"/>
<dbReference type="AlphaFoldDB" id="F0RSL5"/>
<reference evidence="2" key="1">
    <citation type="submission" date="2011-02" db="EMBL/GenBank/DDBJ databases">
        <title>Complete sequence of Spirochaeta sp. Buddy.</title>
        <authorList>
            <person name="Lucas S."/>
            <person name="Copeland A."/>
            <person name="Lapidus A."/>
            <person name="Cheng J.-F."/>
            <person name="Goodwin L."/>
            <person name="Pitluck S."/>
            <person name="Zeytun A."/>
            <person name="Detter J.C."/>
            <person name="Han C."/>
            <person name="Tapia R."/>
            <person name="Land M."/>
            <person name="Hauser L."/>
            <person name="Kyrpides N."/>
            <person name="Ivanova N."/>
            <person name="Mikhailova N."/>
            <person name="Pagani I."/>
            <person name="Ritalahti K.M."/>
            <person name="Loeffler F.E."/>
            <person name="Woyke T."/>
        </authorList>
    </citation>
    <scope>NUCLEOTIDE SEQUENCE [LARGE SCALE GENOMIC DNA]</scope>
    <source>
        <strain evidence="2">ATCC BAA-1886 / DSM 22777 / Buddy</strain>
    </source>
</reference>
<evidence type="ECO:0000313" key="1">
    <source>
        <dbReference type="EMBL" id="ADY14128.1"/>
    </source>
</evidence>
<proteinExistence type="predicted"/>
<dbReference type="EMBL" id="CP002541">
    <property type="protein sequence ID" value="ADY14128.1"/>
    <property type="molecule type" value="Genomic_DNA"/>
</dbReference>
<organism evidence="1 2">
    <name type="scientific">Sphaerochaeta globosa (strain ATCC BAA-1886 / DSM 22777 / Buddy)</name>
    <name type="common">Spirochaeta sp. (strain Buddy)</name>
    <dbReference type="NCBI Taxonomy" id="158189"/>
    <lineage>
        <taxon>Bacteria</taxon>
        <taxon>Pseudomonadati</taxon>
        <taxon>Spirochaetota</taxon>
        <taxon>Spirochaetia</taxon>
        <taxon>Spirochaetales</taxon>
        <taxon>Sphaerochaetaceae</taxon>
        <taxon>Sphaerochaeta</taxon>
    </lineage>
</organism>
<sequence length="35" mass="4072">MQVLIKLVLLSLTLVLVFINPHYILKSRDFIVMNS</sequence>
<dbReference type="Proteomes" id="UP000008466">
    <property type="component" value="Chromosome"/>
</dbReference>
<protein>
    <submittedName>
        <fullName evidence="1">Uncharacterized protein</fullName>
    </submittedName>
</protein>
<name>F0RSL5_SPHGB</name>
<evidence type="ECO:0000313" key="2">
    <source>
        <dbReference type="Proteomes" id="UP000008466"/>
    </source>
</evidence>